<dbReference type="GO" id="GO:0005737">
    <property type="term" value="C:cytoplasm"/>
    <property type="evidence" value="ECO:0007669"/>
    <property type="project" value="TreeGrafter"/>
</dbReference>
<proteinExistence type="inferred from homology"/>
<dbReference type="HOGENOM" id="CLU_048756_0_0_5"/>
<accession>A0A068SMT7</accession>
<evidence type="ECO:0000313" key="3">
    <source>
        <dbReference type="EMBL" id="CDN47602.1"/>
    </source>
</evidence>
<sequence length="278" mass="29729">MLKFSFQQVDVFSSQPMRGNPLAVVIGADGLSDAQMQSFANWTNLSETTFLLEPTDPKASYRVRIFTPSQELPFAGHPTLGSAHVWLSQQQTSPTGDIVQECGAGLVRIRRDGNRLAFAAPPLTRSGPVDPALVERIAKALSLPTNLIEDSSWCENGPDWIGVRLPSRADVLAVKPDYSALAGTRVGLVGSFNPDLDGKDAQFEVRAFTRNGYEDPVTGSLNAGLAQWLIGSGVAPESYVAAQGTVLGRAGRVYVDKVGDDIWIGGDVVTCIQGALEL</sequence>
<gene>
    <name evidence="3" type="ORF">RG540_CH14230</name>
</gene>
<dbReference type="EMBL" id="HG938353">
    <property type="protein sequence ID" value="CDN47602.1"/>
    <property type="molecule type" value="Genomic_DNA"/>
</dbReference>
<evidence type="ECO:0000313" key="4">
    <source>
        <dbReference type="Proteomes" id="UP000028181"/>
    </source>
</evidence>
<dbReference type="PANTHER" id="PTHR13774:SF32">
    <property type="entry name" value="ANTISENSE-ENHANCING SEQUENCE 1"/>
    <property type="match status" value="1"/>
</dbReference>
<dbReference type="RefSeq" id="WP_038586038.1">
    <property type="nucleotide sequence ID" value="NZ_HG938353.1"/>
</dbReference>
<reference evidence="4" key="1">
    <citation type="journal article" date="2014" name="BMC Genomics">
        <title>Genome sequencing of two Neorhizobium galegae strains reveals a noeT gene responsible for the unusual acetylation of the nodulation factors.</title>
        <authorList>
            <person name="Osterman J."/>
            <person name="Marsh J."/>
            <person name="Laine P.K."/>
            <person name="Zeng Z."/>
            <person name="Alatalo E."/>
            <person name="Sullivan J.T."/>
            <person name="Young J.P."/>
            <person name="Thomas-Oates J."/>
            <person name="Paulin L."/>
            <person name="Lindstrom K."/>
        </authorList>
    </citation>
    <scope>NUCLEOTIDE SEQUENCE [LARGE SCALE GENOMIC DNA]</scope>
    <source>
        <strain evidence="4">HAMBI 540</strain>
    </source>
</reference>
<dbReference type="OrthoDB" id="9788221at2"/>
<dbReference type="Gene3D" id="3.10.310.10">
    <property type="entry name" value="Diaminopimelate Epimerase, Chain A, domain 1"/>
    <property type="match status" value="2"/>
</dbReference>
<dbReference type="PATRIC" id="fig|1028800.3.peg.1433"/>
<dbReference type="Proteomes" id="UP000028181">
    <property type="component" value="Chromosome I"/>
</dbReference>
<dbReference type="eggNOG" id="COG0384">
    <property type="taxonomic scope" value="Bacteria"/>
</dbReference>
<organism evidence="3 4">
    <name type="scientific">Neorhizobium galegae bv. orientalis str. HAMBI 540</name>
    <dbReference type="NCBI Taxonomy" id="1028800"/>
    <lineage>
        <taxon>Bacteria</taxon>
        <taxon>Pseudomonadati</taxon>
        <taxon>Pseudomonadota</taxon>
        <taxon>Alphaproteobacteria</taxon>
        <taxon>Hyphomicrobiales</taxon>
        <taxon>Rhizobiaceae</taxon>
        <taxon>Rhizobium/Agrobacterium group</taxon>
        <taxon>Neorhizobium</taxon>
    </lineage>
</organism>
<dbReference type="GO" id="GO:0016853">
    <property type="term" value="F:isomerase activity"/>
    <property type="evidence" value="ECO:0007669"/>
    <property type="project" value="TreeGrafter"/>
</dbReference>
<dbReference type="PIRSF" id="PIRSF016184">
    <property type="entry name" value="PhzC_PhzF"/>
    <property type="match status" value="1"/>
</dbReference>
<feature type="active site" evidence="2">
    <location>
        <position position="47"/>
    </location>
</feature>
<evidence type="ECO:0000256" key="1">
    <source>
        <dbReference type="ARBA" id="ARBA00008270"/>
    </source>
</evidence>
<dbReference type="KEGG" id="ngg:RG540_CH14230"/>
<dbReference type="InterPro" id="IPR003719">
    <property type="entry name" value="Phenazine_PhzF-like"/>
</dbReference>
<dbReference type="GeneID" id="24257595"/>
<protein>
    <submittedName>
        <fullName evidence="3">Phenazine biosynthesis protein PhzF family</fullName>
    </submittedName>
</protein>
<comment type="similarity">
    <text evidence="1">Belongs to the PhzF family.</text>
</comment>
<name>A0A068SMT7_NEOGA</name>
<dbReference type="AlphaFoldDB" id="A0A068SMT7"/>
<evidence type="ECO:0000256" key="2">
    <source>
        <dbReference type="PIRSR" id="PIRSR016184-1"/>
    </source>
</evidence>
<dbReference type="SUPFAM" id="SSF54506">
    <property type="entry name" value="Diaminopimelate epimerase-like"/>
    <property type="match status" value="1"/>
</dbReference>
<dbReference type="Pfam" id="PF02567">
    <property type="entry name" value="PhzC-PhzF"/>
    <property type="match status" value="1"/>
</dbReference>
<keyword evidence="4" id="KW-1185">Reference proteome</keyword>
<dbReference type="PANTHER" id="PTHR13774">
    <property type="entry name" value="PHENAZINE BIOSYNTHESIS PROTEIN"/>
    <property type="match status" value="1"/>
</dbReference>
<dbReference type="NCBIfam" id="TIGR00654">
    <property type="entry name" value="PhzF_family"/>
    <property type="match status" value="1"/>
</dbReference>